<feature type="domain" description="Peptidase S1" evidence="7">
    <location>
        <begin position="454"/>
        <end position="701"/>
    </location>
</feature>
<reference evidence="9 10" key="1">
    <citation type="submission" date="2024-08" db="EMBL/GenBank/DDBJ databases">
        <authorList>
            <person name="Will J Nash"/>
            <person name="Angela Man"/>
            <person name="Seanna McTaggart"/>
            <person name="Kendall Baker"/>
            <person name="Tom Barker"/>
            <person name="Leah Catchpole"/>
            <person name="Alex Durrant"/>
            <person name="Karim Gharbi"/>
            <person name="Naomi Irish"/>
            <person name="Gemy Kaithakottil"/>
            <person name="Debby Ku"/>
            <person name="Aaliyah Providence"/>
            <person name="Felix Shaw"/>
            <person name="David Swarbreck"/>
            <person name="Chris Watkins"/>
            <person name="Ann M. McCartney"/>
            <person name="Giulio Formenti"/>
            <person name="Alice Mouton"/>
            <person name="Noel Vella"/>
            <person name="Bjorn M von Reumont"/>
            <person name="Adriana Vella"/>
            <person name="Wilfried Haerty"/>
        </authorList>
    </citation>
    <scope>NUCLEOTIDE SEQUENCE [LARGE SCALE GENOMIC DNA]</scope>
</reference>
<evidence type="ECO:0000313" key="10">
    <source>
        <dbReference type="Proteomes" id="UP001642520"/>
    </source>
</evidence>
<evidence type="ECO:0000259" key="8">
    <source>
        <dbReference type="PROSITE" id="PS50923"/>
    </source>
</evidence>
<comment type="caution">
    <text evidence="9">The sequence shown here is derived from an EMBL/GenBank/DDBJ whole genome shotgun (WGS) entry which is preliminary data.</text>
</comment>
<dbReference type="SUPFAM" id="SSF50494">
    <property type="entry name" value="Trypsin-like serine proteases"/>
    <property type="match status" value="1"/>
</dbReference>
<dbReference type="InterPro" id="IPR002172">
    <property type="entry name" value="LDrepeatLR_classA_rpt"/>
</dbReference>
<keyword evidence="5" id="KW-0472">Membrane</keyword>
<dbReference type="InterPro" id="IPR001879">
    <property type="entry name" value="GPCR_2_extracellular_dom"/>
</dbReference>
<dbReference type="PANTHER" id="PTHR24252:SF7">
    <property type="entry name" value="HYALIN"/>
    <property type="match status" value="1"/>
</dbReference>
<dbReference type="SMART" id="SM00020">
    <property type="entry name" value="Tryp_SPc"/>
    <property type="match status" value="1"/>
</dbReference>
<evidence type="ECO:0000256" key="3">
    <source>
        <dbReference type="PROSITE-ProRule" id="PRU00302"/>
    </source>
</evidence>
<dbReference type="Gene3D" id="2.40.10.10">
    <property type="entry name" value="Trypsin-like serine proteases"/>
    <property type="match status" value="1"/>
</dbReference>
<dbReference type="SMART" id="SM00032">
    <property type="entry name" value="CCP"/>
    <property type="match status" value="2"/>
</dbReference>
<dbReference type="SUPFAM" id="SSF57535">
    <property type="entry name" value="Complement control module/SCR domain"/>
    <property type="match status" value="1"/>
</dbReference>
<keyword evidence="5" id="KW-1133">Transmembrane helix</keyword>
<dbReference type="PROSITE" id="PS01209">
    <property type="entry name" value="LDLRA_1"/>
    <property type="match status" value="1"/>
</dbReference>
<feature type="disulfide bond" evidence="2">
    <location>
        <begin position="261"/>
        <end position="273"/>
    </location>
</feature>
<feature type="compositionally biased region" description="Gly residues" evidence="4">
    <location>
        <begin position="197"/>
        <end position="211"/>
    </location>
</feature>
<feature type="domain" description="Sushi" evidence="8">
    <location>
        <begin position="382"/>
        <end position="441"/>
    </location>
</feature>
<name>A0ABP1NUU4_XYLVO</name>
<feature type="compositionally biased region" description="Basic and acidic residues" evidence="4">
    <location>
        <begin position="117"/>
        <end position="128"/>
    </location>
</feature>
<dbReference type="CDD" id="cd00112">
    <property type="entry name" value="LDLa"/>
    <property type="match status" value="1"/>
</dbReference>
<proteinExistence type="predicted"/>
<dbReference type="InterPro" id="IPR001314">
    <property type="entry name" value="Peptidase_S1A"/>
</dbReference>
<keyword evidence="10" id="KW-1185">Reference proteome</keyword>
<dbReference type="InterPro" id="IPR035976">
    <property type="entry name" value="Sushi/SCR/CCP_sf"/>
</dbReference>
<dbReference type="InterPro" id="IPR023415">
    <property type="entry name" value="LDLR_class-A_CS"/>
</dbReference>
<feature type="domain" description="G-protein coupled receptors family 2 profile 1" evidence="6">
    <location>
        <begin position="367"/>
        <end position="447"/>
    </location>
</feature>
<dbReference type="PROSITE" id="PS00134">
    <property type="entry name" value="TRYPSIN_HIS"/>
    <property type="match status" value="1"/>
</dbReference>
<dbReference type="Gene3D" id="2.10.70.10">
    <property type="entry name" value="Complement Module, domain 1"/>
    <property type="match status" value="2"/>
</dbReference>
<dbReference type="PANTHER" id="PTHR24252">
    <property type="entry name" value="ACROSIN-RELATED"/>
    <property type="match status" value="1"/>
</dbReference>
<evidence type="ECO:0000256" key="5">
    <source>
        <dbReference type="SAM" id="Phobius"/>
    </source>
</evidence>
<dbReference type="SUPFAM" id="SSF57424">
    <property type="entry name" value="LDL receptor-like module"/>
    <property type="match status" value="1"/>
</dbReference>
<feature type="disulfide bond" evidence="2">
    <location>
        <begin position="280"/>
        <end position="295"/>
    </location>
</feature>
<sequence>MERGVRWQSVLRNEFSIIFEEFHSRLTTLFKDPADVIRRGNLFRDQLILDHRRRSLWYRGASVVMNALVAFLVGFPWLIVLSASLVDYCDARVKRRADPPWLRYDNYGFPARGYNKNGRETEYNERRGPPGGLPPGWYGGYPPGLSGYGPPGLNKPGKGPGRPNFSYQYDKPGGKPFVDDESPGKPNFDYDTDKTGGKPGGGPGGIPGGVPGRVSWGIPGGSSGETPPGRPEEQPFAIGRSTDDEETEASSLRPLDDDVRCRKNEFRCGTGECLPETARCDGEFDCRDSSDERGCVKKPENEAGCALPEQPEGGSYELGGCGEPCSKHSGDKVPRNSILTYTCQRNYILNGSTVSVCVNGKWYNRPTCLRTCPPLTGTTVNILCAYQGNEVSCANRIKPGTVATLSCKSSYKLPVTNDPGYRTVTCLEDGLWDRRLFRCLPECGIPVSQGNALVVNGFQVKLGAFPWHVGIYNKKTENEYEQICGGTLISNNLVVSAAHCFYDEVYNTVYNKSRYAVAVGKHYRDWNADENYAQKSMLAEILLPERYIGARANFAQDIALLKLATPINLSAMVRPICMDWDNAYERSQLQLGQSGKSIGWGKTIKDIPSESLQELDMPYVPYDRCLSDVPDEFQGYITSDKFCAGRLNGSSLCDGDSGGGLGFQMNGTWYLRGVVSVSPVKNGSAALSARPIGQPEMCSER</sequence>
<dbReference type="Pfam" id="PF00057">
    <property type="entry name" value="Ldl_recept_a"/>
    <property type="match status" value="1"/>
</dbReference>
<dbReference type="InterPro" id="IPR000436">
    <property type="entry name" value="Sushi_SCR_CCP_dom"/>
</dbReference>
<organism evidence="9 10">
    <name type="scientific">Xylocopa violacea</name>
    <name type="common">Violet carpenter bee</name>
    <name type="synonym">Apis violacea</name>
    <dbReference type="NCBI Taxonomy" id="135666"/>
    <lineage>
        <taxon>Eukaryota</taxon>
        <taxon>Metazoa</taxon>
        <taxon>Ecdysozoa</taxon>
        <taxon>Arthropoda</taxon>
        <taxon>Hexapoda</taxon>
        <taxon>Insecta</taxon>
        <taxon>Pterygota</taxon>
        <taxon>Neoptera</taxon>
        <taxon>Endopterygota</taxon>
        <taxon>Hymenoptera</taxon>
        <taxon>Apocrita</taxon>
        <taxon>Aculeata</taxon>
        <taxon>Apoidea</taxon>
        <taxon>Anthophila</taxon>
        <taxon>Apidae</taxon>
        <taxon>Xylocopa</taxon>
        <taxon>Xylocopa</taxon>
    </lineage>
</organism>
<evidence type="ECO:0008006" key="11">
    <source>
        <dbReference type="Google" id="ProtNLM"/>
    </source>
</evidence>
<dbReference type="CDD" id="cd00033">
    <property type="entry name" value="CCP"/>
    <property type="match status" value="1"/>
</dbReference>
<evidence type="ECO:0000313" key="9">
    <source>
        <dbReference type="EMBL" id="CAL7944825.1"/>
    </source>
</evidence>
<evidence type="ECO:0000256" key="2">
    <source>
        <dbReference type="PROSITE-ProRule" id="PRU00124"/>
    </source>
</evidence>
<dbReference type="CDD" id="cd00190">
    <property type="entry name" value="Tryp_SPc"/>
    <property type="match status" value="1"/>
</dbReference>
<dbReference type="PROSITE" id="PS50068">
    <property type="entry name" value="LDLRA_2"/>
    <property type="match status" value="1"/>
</dbReference>
<dbReference type="InterPro" id="IPR036055">
    <property type="entry name" value="LDL_receptor-like_sf"/>
</dbReference>
<feature type="disulfide bond" evidence="2">
    <location>
        <begin position="268"/>
        <end position="286"/>
    </location>
</feature>
<dbReference type="PRINTS" id="PR00722">
    <property type="entry name" value="CHYMOTRYPSIN"/>
</dbReference>
<comment type="caution">
    <text evidence="3">Lacks conserved residue(s) required for the propagation of feature annotation.</text>
</comment>
<dbReference type="Gene3D" id="4.10.400.10">
    <property type="entry name" value="Low-density Lipoprotein Receptor"/>
    <property type="match status" value="1"/>
</dbReference>
<feature type="compositionally biased region" description="Low complexity" evidence="4">
    <location>
        <begin position="151"/>
        <end position="164"/>
    </location>
</feature>
<dbReference type="EMBL" id="CAXAJV020001293">
    <property type="protein sequence ID" value="CAL7944825.1"/>
    <property type="molecule type" value="Genomic_DNA"/>
</dbReference>
<dbReference type="InterPro" id="IPR018114">
    <property type="entry name" value="TRYPSIN_HIS"/>
</dbReference>
<dbReference type="Pfam" id="PF00089">
    <property type="entry name" value="Trypsin"/>
    <property type="match status" value="1"/>
</dbReference>
<feature type="compositionally biased region" description="Gly residues" evidence="4">
    <location>
        <begin position="137"/>
        <end position="150"/>
    </location>
</feature>
<dbReference type="InterPro" id="IPR009003">
    <property type="entry name" value="Peptidase_S1_PA"/>
</dbReference>
<dbReference type="PROSITE" id="PS50240">
    <property type="entry name" value="TRYPSIN_DOM"/>
    <property type="match status" value="1"/>
</dbReference>
<keyword evidence="1 2" id="KW-1015">Disulfide bond</keyword>
<gene>
    <name evidence="9" type="ORF">XYLVIOL_LOCUS6865</name>
</gene>
<feature type="region of interest" description="Disordered" evidence="4">
    <location>
        <begin position="115"/>
        <end position="252"/>
    </location>
</feature>
<keyword evidence="5" id="KW-0812">Transmembrane</keyword>
<keyword evidence="3" id="KW-0768">Sushi</keyword>
<accession>A0ABP1NUU4</accession>
<evidence type="ECO:0000256" key="4">
    <source>
        <dbReference type="SAM" id="MobiDB-lite"/>
    </source>
</evidence>
<dbReference type="PROSITE" id="PS50923">
    <property type="entry name" value="SUSHI"/>
    <property type="match status" value="2"/>
</dbReference>
<dbReference type="InterPro" id="IPR001254">
    <property type="entry name" value="Trypsin_dom"/>
</dbReference>
<dbReference type="InterPro" id="IPR043504">
    <property type="entry name" value="Peptidase_S1_PA_chymotrypsin"/>
</dbReference>
<evidence type="ECO:0000256" key="1">
    <source>
        <dbReference type="ARBA" id="ARBA00023157"/>
    </source>
</evidence>
<dbReference type="PROSITE" id="PS50227">
    <property type="entry name" value="G_PROTEIN_RECEP_F2_3"/>
    <property type="match status" value="1"/>
</dbReference>
<dbReference type="SMART" id="SM00192">
    <property type="entry name" value="LDLa"/>
    <property type="match status" value="1"/>
</dbReference>
<protein>
    <recommendedName>
        <fullName evidence="11">Limulus clotting factor C</fullName>
    </recommendedName>
</protein>
<dbReference type="Pfam" id="PF00084">
    <property type="entry name" value="Sushi"/>
    <property type="match status" value="2"/>
</dbReference>
<evidence type="ECO:0000259" key="7">
    <source>
        <dbReference type="PROSITE" id="PS50240"/>
    </source>
</evidence>
<dbReference type="Proteomes" id="UP001642520">
    <property type="component" value="Unassembled WGS sequence"/>
</dbReference>
<feature type="domain" description="Sushi" evidence="8">
    <location>
        <begin position="319"/>
        <end position="370"/>
    </location>
</feature>
<evidence type="ECO:0000259" key="6">
    <source>
        <dbReference type="PROSITE" id="PS50227"/>
    </source>
</evidence>
<feature type="transmembrane region" description="Helical" evidence="5">
    <location>
        <begin position="56"/>
        <end position="79"/>
    </location>
</feature>